<proteinExistence type="predicted"/>
<gene>
    <name evidence="1" type="ORF">CEXT_547051</name>
</gene>
<sequence length="70" mass="8143">MEILPFHMDHVPEFFIRKCELELKESPENKVKSIEELRTMLKNADITSSGSSKLANHFILKLKTELLQSK</sequence>
<name>A0AAV4PQG7_CAEEX</name>
<reference evidence="1 2" key="1">
    <citation type="submission" date="2021-06" db="EMBL/GenBank/DDBJ databases">
        <title>Caerostris extrusa draft genome.</title>
        <authorList>
            <person name="Kono N."/>
            <person name="Arakawa K."/>
        </authorList>
    </citation>
    <scope>NUCLEOTIDE SEQUENCE [LARGE SCALE GENOMIC DNA]</scope>
</reference>
<protein>
    <submittedName>
        <fullName evidence="1">Uncharacterized protein</fullName>
    </submittedName>
</protein>
<keyword evidence="2" id="KW-1185">Reference proteome</keyword>
<dbReference type="Proteomes" id="UP001054945">
    <property type="component" value="Unassembled WGS sequence"/>
</dbReference>
<comment type="caution">
    <text evidence="1">The sequence shown here is derived from an EMBL/GenBank/DDBJ whole genome shotgun (WGS) entry which is preliminary data.</text>
</comment>
<dbReference type="AlphaFoldDB" id="A0AAV4PQG7"/>
<evidence type="ECO:0000313" key="1">
    <source>
        <dbReference type="EMBL" id="GIX97452.1"/>
    </source>
</evidence>
<accession>A0AAV4PQG7</accession>
<evidence type="ECO:0000313" key="2">
    <source>
        <dbReference type="Proteomes" id="UP001054945"/>
    </source>
</evidence>
<dbReference type="EMBL" id="BPLR01004781">
    <property type="protein sequence ID" value="GIX97452.1"/>
    <property type="molecule type" value="Genomic_DNA"/>
</dbReference>
<organism evidence="1 2">
    <name type="scientific">Caerostris extrusa</name>
    <name type="common">Bark spider</name>
    <name type="synonym">Caerostris bankana</name>
    <dbReference type="NCBI Taxonomy" id="172846"/>
    <lineage>
        <taxon>Eukaryota</taxon>
        <taxon>Metazoa</taxon>
        <taxon>Ecdysozoa</taxon>
        <taxon>Arthropoda</taxon>
        <taxon>Chelicerata</taxon>
        <taxon>Arachnida</taxon>
        <taxon>Araneae</taxon>
        <taxon>Araneomorphae</taxon>
        <taxon>Entelegynae</taxon>
        <taxon>Araneoidea</taxon>
        <taxon>Araneidae</taxon>
        <taxon>Caerostris</taxon>
    </lineage>
</organism>